<dbReference type="RefSeq" id="WP_079684849.1">
    <property type="nucleotide sequence ID" value="NZ_FUZU01000001.1"/>
</dbReference>
<proteinExistence type="predicted"/>
<evidence type="ECO:0000313" key="1">
    <source>
        <dbReference type="EMBL" id="SKC40624.1"/>
    </source>
</evidence>
<name>A0A1T5IN42_9BACT</name>
<dbReference type="Proteomes" id="UP000190961">
    <property type="component" value="Unassembled WGS sequence"/>
</dbReference>
<organism evidence="1 2">
    <name type="scientific">Ohtaekwangia koreensis</name>
    <dbReference type="NCBI Taxonomy" id="688867"/>
    <lineage>
        <taxon>Bacteria</taxon>
        <taxon>Pseudomonadati</taxon>
        <taxon>Bacteroidota</taxon>
        <taxon>Cytophagia</taxon>
        <taxon>Cytophagales</taxon>
        <taxon>Fulvivirgaceae</taxon>
        <taxon>Ohtaekwangia</taxon>
    </lineage>
</organism>
<sequence length="180" mass="20745">MKKLVSIAFILLLLFNVLGYYGLFFGLHYQNKQQLIQQFDTEDYSDLETVTIKMPLAVPYANDAQEYQRVDGEFEHNGEFYRMVKQRLSQDTLYIVCIKDQQSKRINQALTDYVKTFSDKPVDGKSHSLTLPTFIKEYLVSTHTIKSSSEGWSFDVSSNNTPVVLIHTYCSSIIHPPEKA</sequence>
<dbReference type="OrthoDB" id="950503at2"/>
<dbReference type="STRING" id="688867.SAMN05660236_0204"/>
<reference evidence="1 2" key="1">
    <citation type="submission" date="2017-02" db="EMBL/GenBank/DDBJ databases">
        <authorList>
            <person name="Peterson S.W."/>
        </authorList>
    </citation>
    <scope>NUCLEOTIDE SEQUENCE [LARGE SCALE GENOMIC DNA]</scope>
    <source>
        <strain evidence="1 2">DSM 25262</strain>
    </source>
</reference>
<protein>
    <submittedName>
        <fullName evidence="1">Uncharacterized protein</fullName>
    </submittedName>
</protein>
<keyword evidence="2" id="KW-1185">Reference proteome</keyword>
<gene>
    <name evidence="1" type="ORF">SAMN05660236_0204</name>
</gene>
<evidence type="ECO:0000313" key="2">
    <source>
        <dbReference type="Proteomes" id="UP000190961"/>
    </source>
</evidence>
<dbReference type="AlphaFoldDB" id="A0A1T5IN42"/>
<dbReference type="EMBL" id="FUZU01000001">
    <property type="protein sequence ID" value="SKC40624.1"/>
    <property type="molecule type" value="Genomic_DNA"/>
</dbReference>
<accession>A0A1T5IN42</accession>